<reference evidence="3" key="1">
    <citation type="submission" date="2022-04" db="EMBL/GenBank/DDBJ databases">
        <title>A functionally conserved STORR gene fusion in Papaver species that diverged 16.8 million years ago.</title>
        <authorList>
            <person name="Catania T."/>
        </authorList>
    </citation>
    <scope>NUCLEOTIDE SEQUENCE</scope>
    <source>
        <strain evidence="3">S-188037</strain>
    </source>
</reference>
<feature type="compositionally biased region" description="Polar residues" evidence="2">
    <location>
        <begin position="90"/>
        <end position="112"/>
    </location>
</feature>
<dbReference type="EMBL" id="JAJJMB010010578">
    <property type="protein sequence ID" value="KAI3907762.1"/>
    <property type="molecule type" value="Genomic_DNA"/>
</dbReference>
<dbReference type="PANTHER" id="PTHR47490">
    <property type="entry name" value="PROTEIN BLISTER"/>
    <property type="match status" value="1"/>
</dbReference>
<gene>
    <name evidence="3" type="ORF">MKW98_008439</name>
</gene>
<evidence type="ECO:0000313" key="3">
    <source>
        <dbReference type="EMBL" id="KAI3907762.1"/>
    </source>
</evidence>
<feature type="compositionally biased region" description="Basic and acidic residues" evidence="2">
    <location>
        <begin position="50"/>
        <end position="60"/>
    </location>
</feature>
<feature type="compositionally biased region" description="Basic and acidic residues" evidence="2">
    <location>
        <begin position="8"/>
        <end position="23"/>
    </location>
</feature>
<dbReference type="AlphaFoldDB" id="A0AAD4XF49"/>
<protein>
    <recommendedName>
        <fullName evidence="5">BLISTER</fullName>
    </recommendedName>
</protein>
<keyword evidence="1" id="KW-0175">Coiled coil</keyword>
<organism evidence="3 4">
    <name type="scientific">Papaver atlanticum</name>
    <dbReference type="NCBI Taxonomy" id="357466"/>
    <lineage>
        <taxon>Eukaryota</taxon>
        <taxon>Viridiplantae</taxon>
        <taxon>Streptophyta</taxon>
        <taxon>Embryophyta</taxon>
        <taxon>Tracheophyta</taxon>
        <taxon>Spermatophyta</taxon>
        <taxon>Magnoliopsida</taxon>
        <taxon>Ranunculales</taxon>
        <taxon>Papaveraceae</taxon>
        <taxon>Papaveroideae</taxon>
        <taxon>Papaver</taxon>
    </lineage>
</organism>
<sequence>MASAQVSRKQDLEAGKRKLEEFRKKKAERRVGKKVAPIGQTQPAADVSQSEDRKSLRIPDSDGAGPSERNGVSYEEPPPSVVVRDDTKAYDSSQTTELGSSSVTHDSPPISNKTHDVLYADPVQKPAADQDLRWYDRSRLPESQSVNYAGLREDLNHNIDSTGIREPTYEATIDQPATPKPFYRTGGTDTNSHQSDYYSRYDGQLRQDSKEFSAKAPETSHVFNTDFQSDKLADDAGFGSLSTSGSQYEDPIHPSANLTESVLDFKNKRGGPDFNGASFLEERRKFSNSINHQQGTDNAPWLSSELPSIDYKLDSRSSSNHVPHTASIAGNRQSRPSFLRSLNVNTVPSELHMSCTDQEKSEPFLSIASKAKNQTQVSSASRWPFSSTVGNFDSLKSDLFGASEPLLNLSVSIGNDGETLRQSTKENNAERKQESFLPKDDENFAALEQHIEDLTQEKFSLQRSLDASRSLSESLAAENSSLTDSYNQQGALVNQLRSDLDRLQEEIRAQLLEIESIKMEYVNAQLECTAADERAQILTSEVIELEEKALRLRSSELKLERQLENSNDEITSYKRKVSILEKERQDLQLTINAMQEEKKVLQSKLRNASGGEKSFDVQTPSVKDMSTSTEDLEVSGGDTMSSTFDPEMQEAAFPLPGSSSAIQLPENSQFHRSVSSAAIPPDQLYMIGNINSLISELVLEKEELTRALVSKSTNSSTLKELNRELSRKLEAQTQRLELLTAQSMASENLRARQADLLTMNDSTAYADEGDEVVERVLGWIMKLFPGGPTKRRTSKLL</sequence>
<accession>A0AAD4XF49</accession>
<evidence type="ECO:0008006" key="5">
    <source>
        <dbReference type="Google" id="ProtNLM"/>
    </source>
</evidence>
<feature type="compositionally biased region" description="Polar residues" evidence="2">
    <location>
        <begin position="316"/>
        <end position="333"/>
    </location>
</feature>
<proteinExistence type="predicted"/>
<comment type="caution">
    <text evidence="3">The sequence shown here is derived from an EMBL/GenBank/DDBJ whole genome shotgun (WGS) entry which is preliminary data.</text>
</comment>
<evidence type="ECO:0000256" key="1">
    <source>
        <dbReference type="SAM" id="Coils"/>
    </source>
</evidence>
<keyword evidence="4" id="KW-1185">Reference proteome</keyword>
<evidence type="ECO:0000313" key="4">
    <source>
        <dbReference type="Proteomes" id="UP001202328"/>
    </source>
</evidence>
<feature type="coiled-coil region" evidence="1">
    <location>
        <begin position="715"/>
        <end position="742"/>
    </location>
</feature>
<feature type="region of interest" description="Disordered" evidence="2">
    <location>
        <begin position="171"/>
        <end position="197"/>
    </location>
</feature>
<feature type="compositionally biased region" description="Basic residues" evidence="2">
    <location>
        <begin position="24"/>
        <end position="33"/>
    </location>
</feature>
<feature type="compositionally biased region" description="Polar residues" evidence="2">
    <location>
        <begin position="187"/>
        <end position="197"/>
    </location>
</feature>
<feature type="coiled-coil region" evidence="1">
    <location>
        <begin position="444"/>
        <end position="604"/>
    </location>
</feature>
<dbReference type="Proteomes" id="UP001202328">
    <property type="component" value="Unassembled WGS sequence"/>
</dbReference>
<evidence type="ECO:0000256" key="2">
    <source>
        <dbReference type="SAM" id="MobiDB-lite"/>
    </source>
</evidence>
<feature type="region of interest" description="Disordered" evidence="2">
    <location>
        <begin position="1"/>
        <end position="130"/>
    </location>
</feature>
<dbReference type="GO" id="GO:0040008">
    <property type="term" value="P:regulation of growth"/>
    <property type="evidence" value="ECO:0007669"/>
    <property type="project" value="InterPro"/>
</dbReference>
<feature type="region of interest" description="Disordered" evidence="2">
    <location>
        <begin position="314"/>
        <end position="333"/>
    </location>
</feature>
<dbReference type="PANTHER" id="PTHR47490:SF2">
    <property type="entry name" value="PROTEIN BLISTER"/>
    <property type="match status" value="1"/>
</dbReference>
<dbReference type="InterPro" id="IPR044194">
    <property type="entry name" value="BLISTER"/>
</dbReference>
<name>A0AAD4XF49_9MAGN</name>
<feature type="compositionally biased region" description="Polar residues" evidence="2">
    <location>
        <begin position="616"/>
        <end position="629"/>
    </location>
</feature>
<feature type="region of interest" description="Disordered" evidence="2">
    <location>
        <begin position="605"/>
        <end position="636"/>
    </location>
</feature>